<dbReference type="EMBL" id="CP150096">
    <property type="protein sequence ID" value="WZN49213.1"/>
    <property type="molecule type" value="Genomic_DNA"/>
</dbReference>
<dbReference type="InterPro" id="IPR023997">
    <property type="entry name" value="TonB-dep_OMP_SusC/RagA_CS"/>
</dbReference>
<reference evidence="1 2" key="1">
    <citation type="submission" date="2024-03" db="EMBL/GenBank/DDBJ databases">
        <title>Chitinophaga caseinilytica sp. nov., a casein hydrolysing bacterium isolated from forest soil.</title>
        <authorList>
            <person name="Lee D.S."/>
            <person name="Han D.M."/>
            <person name="Baek J.H."/>
            <person name="Choi D.G."/>
            <person name="Jeon J.H."/>
            <person name="Jeon C.O."/>
        </authorList>
    </citation>
    <scope>NUCLEOTIDE SEQUENCE [LARGE SCALE GENOMIC DNA]</scope>
    <source>
        <strain evidence="1 2">KACC 19118</strain>
    </source>
</reference>
<gene>
    <name evidence="1" type="ORF">WJU22_20245</name>
</gene>
<dbReference type="InterPro" id="IPR023996">
    <property type="entry name" value="TonB-dep_OMP_SusC/RagA"/>
</dbReference>
<evidence type="ECO:0000313" key="1">
    <source>
        <dbReference type="EMBL" id="WZN49213.1"/>
    </source>
</evidence>
<sequence>MRIPQIPLILIDNIESSSTDLARLQVDDIASFSIMKDATATALYGSKGANGVILITTKQGQEGSVTLSFRAENSLSQSTRNVEMADPITYMELANEAILTRNPLGGLLYSKDKIENTRKGTDPVVFPSTDWQKMLLKNSTNNQRFNLSLSGGGKVARYYVSGSMNIDNGIMKVDKKNNFNSNSKLKSYSIRSNININLTPTTEMIARLSGSFDDYNGPLKGGADIYAQIMQSNSVLFPAYYHPTDETRYVKHIMFGNAAEGKYNNPYADLMKGYQESSRYNINAQIGLNQKLHFITQGLSARGMINVQRNGAFGVSRAYNPFYYIAYNYDYATKGYSIRPINLEDGQSDAPAGTEYLDYKEGAKSLSADFYSELAVDYSRMFDKVHSLGGTLVGIAKSSLTGNAGTLQGSLPFRNVGVSGRATYVYDGRYALEFNFGYNGSERFHKSHRFGFFPSAGVGYTVSEEKFWEPYKSWISRLKFMATYGLVGNDAIGDPTDRFFYLSNVDMKAGGLGMTFGTLKNYSLSGIGVSRYANNDITWEKAAKTNLRMEMSVMGKLNIEMDVYREHRSNILMDRASIPTTMGLSAMSRANVGKAHSQGIDFAMDFNHQITRKWWAKGMANFTYATSAFDVYEEPQYKESNKLHVGRSLGQQWGYIAERLFVDDLDARNSPRQNFGPYGGGDIKYRDLNGDGQITELDQAPIGFPTTPEIVYGFGVSSGFGRFDVSVFFQGLARESFWIDADKTSPFIDEQRQLLKVWADNHWSEDNQNIYALWPRLSIGKNDNNIQTSTWFMRNGALLRIKSAEVGFTLPAYLMKRLRLTNARFYLNGNNLFTFSKFNLWDVEMGGNGLGYPIQRVFNAGVMLSLK</sequence>
<keyword evidence="2" id="KW-1185">Reference proteome</keyword>
<name>A0ABZ2ZAD9_9BACT</name>
<dbReference type="NCBIfam" id="TIGR04056">
    <property type="entry name" value="OMP_RagA_SusC"/>
    <property type="match status" value="1"/>
</dbReference>
<evidence type="ECO:0000313" key="2">
    <source>
        <dbReference type="Proteomes" id="UP001449657"/>
    </source>
</evidence>
<proteinExistence type="predicted"/>
<dbReference type="InterPro" id="IPR037066">
    <property type="entry name" value="Plug_dom_sf"/>
</dbReference>
<dbReference type="Proteomes" id="UP001449657">
    <property type="component" value="Chromosome"/>
</dbReference>
<organism evidence="1 2">
    <name type="scientific">Chitinophaga caseinilytica</name>
    <dbReference type="NCBI Taxonomy" id="2267521"/>
    <lineage>
        <taxon>Bacteria</taxon>
        <taxon>Pseudomonadati</taxon>
        <taxon>Bacteroidota</taxon>
        <taxon>Chitinophagia</taxon>
        <taxon>Chitinophagales</taxon>
        <taxon>Chitinophagaceae</taxon>
        <taxon>Chitinophaga</taxon>
    </lineage>
</organism>
<keyword evidence="1" id="KW-0675">Receptor</keyword>
<protein>
    <submittedName>
        <fullName evidence="1">TonB-dependent receptor</fullName>
    </submittedName>
</protein>
<dbReference type="RefSeq" id="WP_341843787.1">
    <property type="nucleotide sequence ID" value="NZ_CP149792.1"/>
</dbReference>
<dbReference type="Gene3D" id="2.170.130.10">
    <property type="entry name" value="TonB-dependent receptor, plug domain"/>
    <property type="match status" value="1"/>
</dbReference>
<dbReference type="NCBIfam" id="TIGR04057">
    <property type="entry name" value="SusC_RagA_signa"/>
    <property type="match status" value="1"/>
</dbReference>
<dbReference type="SUPFAM" id="SSF56935">
    <property type="entry name" value="Porins"/>
    <property type="match status" value="1"/>
</dbReference>
<accession>A0ABZ2ZAD9</accession>